<sequence>MARVRSNDGIDLAYEVHGEVRDRPAVVLVHGWAGNRTYWIGQVAALAADRQVITLDLGGHGESGTGREEWTLPAFGEDVVAVVEEVRPERVILVGHSMGGDAIVHAARRLGERVVGLVWVDAYRSLGNEQPSSAEQVAAFEAPFRQDFPAAVERFARGMFPAGADPALVRRVATDMAAEPWDATQGSISRALNREPAVLSTLADLTVPVVAINPDIGPTDVESLRAHGIESVVVVPGVGHFLMLEQPDRFSELLSGALDSIDRAGARRATRESE</sequence>
<dbReference type="PANTHER" id="PTHR43798">
    <property type="entry name" value="MONOACYLGLYCEROL LIPASE"/>
    <property type="match status" value="1"/>
</dbReference>
<dbReference type="RefSeq" id="WP_118927518.1">
    <property type="nucleotide sequence ID" value="NZ_QXGH01000029.1"/>
</dbReference>
<reference evidence="2 3" key="1">
    <citation type="submission" date="2018-09" db="EMBL/GenBank/DDBJ databases">
        <title>Genome sequencing of Nocardioides immobilis CCTCC AB 2017083 for comparison to Nocardioides silvaticus.</title>
        <authorList>
            <person name="Li C."/>
            <person name="Wang G."/>
        </authorList>
    </citation>
    <scope>NUCLEOTIDE SEQUENCE [LARGE SCALE GENOMIC DNA]</scope>
    <source>
        <strain evidence="2 3">CCTCC AB 2017083</strain>
    </source>
</reference>
<dbReference type="InterPro" id="IPR029058">
    <property type="entry name" value="AB_hydrolase_fold"/>
</dbReference>
<dbReference type="EMBL" id="QXGH01000029">
    <property type="protein sequence ID" value="RHW24744.1"/>
    <property type="molecule type" value="Genomic_DNA"/>
</dbReference>
<name>A0A417XW52_9ACTN</name>
<keyword evidence="3" id="KW-1185">Reference proteome</keyword>
<dbReference type="Gene3D" id="3.40.50.1820">
    <property type="entry name" value="alpha/beta hydrolase"/>
    <property type="match status" value="1"/>
</dbReference>
<dbReference type="OrthoDB" id="9785847at2"/>
<accession>A0A417XW52</accession>
<dbReference type="GO" id="GO:0016787">
    <property type="term" value="F:hydrolase activity"/>
    <property type="evidence" value="ECO:0007669"/>
    <property type="project" value="UniProtKB-KW"/>
</dbReference>
<evidence type="ECO:0000313" key="2">
    <source>
        <dbReference type="EMBL" id="RHW24744.1"/>
    </source>
</evidence>
<dbReference type="AlphaFoldDB" id="A0A417XW52"/>
<evidence type="ECO:0000259" key="1">
    <source>
        <dbReference type="Pfam" id="PF12697"/>
    </source>
</evidence>
<organism evidence="2 3">
    <name type="scientific">Nocardioides immobilis</name>
    <dbReference type="NCBI Taxonomy" id="2049295"/>
    <lineage>
        <taxon>Bacteria</taxon>
        <taxon>Bacillati</taxon>
        <taxon>Actinomycetota</taxon>
        <taxon>Actinomycetes</taxon>
        <taxon>Propionibacteriales</taxon>
        <taxon>Nocardioidaceae</taxon>
        <taxon>Nocardioides</taxon>
    </lineage>
</organism>
<evidence type="ECO:0000313" key="3">
    <source>
        <dbReference type="Proteomes" id="UP000283644"/>
    </source>
</evidence>
<proteinExistence type="predicted"/>
<dbReference type="SUPFAM" id="SSF53474">
    <property type="entry name" value="alpha/beta-Hydrolases"/>
    <property type="match status" value="1"/>
</dbReference>
<dbReference type="InterPro" id="IPR000073">
    <property type="entry name" value="AB_hydrolase_1"/>
</dbReference>
<feature type="domain" description="AB hydrolase-1" evidence="1">
    <location>
        <begin position="26"/>
        <end position="252"/>
    </location>
</feature>
<dbReference type="InterPro" id="IPR050266">
    <property type="entry name" value="AB_hydrolase_sf"/>
</dbReference>
<dbReference type="Proteomes" id="UP000283644">
    <property type="component" value="Unassembled WGS sequence"/>
</dbReference>
<protein>
    <submittedName>
        <fullName evidence="2">Alpha/beta hydrolase</fullName>
    </submittedName>
</protein>
<gene>
    <name evidence="2" type="ORF">D0Z08_22480</name>
</gene>
<comment type="caution">
    <text evidence="2">The sequence shown here is derived from an EMBL/GenBank/DDBJ whole genome shotgun (WGS) entry which is preliminary data.</text>
</comment>
<dbReference type="Pfam" id="PF12697">
    <property type="entry name" value="Abhydrolase_6"/>
    <property type="match status" value="1"/>
</dbReference>
<keyword evidence="2" id="KW-0378">Hydrolase</keyword>